<proteinExistence type="predicted"/>
<dbReference type="SMART" id="SM00248">
    <property type="entry name" value="ANK"/>
    <property type="match status" value="3"/>
</dbReference>
<dbReference type="Pfam" id="PF13424">
    <property type="entry name" value="TPR_12"/>
    <property type="match status" value="2"/>
</dbReference>
<dbReference type="InterPro" id="IPR011990">
    <property type="entry name" value="TPR-like_helical_dom_sf"/>
</dbReference>
<dbReference type="GO" id="GO:0031297">
    <property type="term" value="P:replication fork processing"/>
    <property type="evidence" value="ECO:0007669"/>
    <property type="project" value="TreeGrafter"/>
</dbReference>
<evidence type="ECO:0008006" key="10">
    <source>
        <dbReference type="Google" id="ProtNLM"/>
    </source>
</evidence>
<sequence length="1385" mass="154147">MNDIAQLEKAKRRAESKDNLREVANFCNLLGQEYLKDGDYEEALSQHKEEASLCSALEDTIGLAVANRRIGEVYCEMGQWDKALRYQHRHLAIAKEAKSLVEEQRAHATIGRTHLQRSEVFGVNGQTQDQMDALAESERSFLSSLSVCKSLEGSVDVREHSEMRCRLYLNLGLVLECRGNDKEARKLIGQALELSSSHGLYEDALRCHTALGGIYLRGGDLAEALQEGQRALHLSVKLHDKALQCDHHCFLAQVHLHSSDYEAAKKSFYRAYKLKHPSLEDRKRNECQLKVVVNLCETENALILFGDSQQEEKLKLFEKFGDGLCKLGLFSKAIDYYHLMLKHATELKKEPSFLAPIYLSLGQTYSDNKDYERAIEYYMKEYEIKINEDAADACRTLISIAITYENKGNSSELESIYEKARKAAVKASNKKLEYKVLKLHSALSDISESKKLILEEQMKLLVDENDLDPDAETSEEECENEEDIDLDLLYFSDSENDHENFDRSQQPRQRKTLAVRRNEKGETALHKACIAGNLSMVKRLLKQGHPVNPRDNCGWLPLHEAANHGFCDIVNVLLDAGASINDRGGKYCDGITPIHDAAACGNLSVVRLLMSRGASVIVKANDGSTPYECLVKYRQRVNLSKSDKEECFRLEAEMKDVMSRVGHKVPSVTPRASSHQSKRTSSFDPNQSSNGDERGTALTKGRRSLSSPEIPEIVQESSSRRTCLQYDSENDLPDVDSPIIEEETVDQTSEDKNYVEDDIDDSEEFFVNPLLEDIEDKSTSATGAYISAMGRVGSALRRGETQNSSSSWVPVKKDKKAALVTNVEDVGDDWLDDDLGVYSKKRKRMDKFEYDYKAPRKDKKVTLANSSEKPLTRKKPRQTKLTTLVQSSSVINREPFDDASNISGDIVPNRLQCDESPYQSNLASQSSNVNNGGKVNAPVVNSGSALRLKVRVQNRLLLVPVAGASQERTVGWLAEEVTRRYYQLSGMRPHLTLTTQDGAVLDANDPISLVLSSEQAELQAQVTGWDLPPLPERYTQACQALGTVPASCLVSLLRQAESTMTVDLSRMVRLNTQLHPVIRAIQCQQSLHTLVLSNCRLGDNGFKFLMETLPSLPSLEVLDLKVSSLTVGSLLSFTEAITSKGLDLKTLASLDLSYNNFCGAKVSDLLILFSLSSLQELSLKHCYLSLTDQQQLPVTPSNVKKLFLDFNTIYESPLTLLLSCIPQVTHLSLSGLNCKSNITVHIPLGVALSSVLGAGEECLLQSLDLSSCSLTDADLDDISAYLYRCPHLISVNLSHNKLSPLSVNAFLNEVATNILIPLKSLSLHGINSSEAVHTKLVSTLHHKATTQNALTKLSVSQQEFTTDNHLKTKALVPFVREIDLVKAYT</sequence>
<evidence type="ECO:0000313" key="9">
    <source>
        <dbReference type="Proteomes" id="UP001381693"/>
    </source>
</evidence>
<dbReference type="Gene3D" id="1.25.40.20">
    <property type="entry name" value="Ankyrin repeat-containing domain"/>
    <property type="match status" value="1"/>
</dbReference>
<reference evidence="8 9" key="1">
    <citation type="submission" date="2023-11" db="EMBL/GenBank/DDBJ databases">
        <title>Halocaridina rubra genome assembly.</title>
        <authorList>
            <person name="Smith C."/>
        </authorList>
    </citation>
    <scope>NUCLEOTIDE SEQUENCE [LARGE SCALE GENOMIC DNA]</scope>
    <source>
        <strain evidence="8">EP-1</strain>
        <tissue evidence="8">Whole</tissue>
    </source>
</reference>
<dbReference type="PROSITE" id="PS50005">
    <property type="entry name" value="TPR"/>
    <property type="match status" value="1"/>
</dbReference>
<keyword evidence="2" id="KW-0433">Leucine-rich repeat</keyword>
<comment type="subcellular location">
    <subcellularLocation>
        <location evidence="1">Nucleus</location>
    </subcellularLocation>
</comment>
<dbReference type="InterPro" id="IPR019734">
    <property type="entry name" value="TPR_rpt"/>
</dbReference>
<name>A0AAN8X9X7_HALRR</name>
<feature type="region of interest" description="Disordered" evidence="7">
    <location>
        <begin position="497"/>
        <end position="518"/>
    </location>
</feature>
<dbReference type="Pfam" id="PF00023">
    <property type="entry name" value="Ank"/>
    <property type="match status" value="1"/>
</dbReference>
<comment type="caution">
    <text evidence="8">The sequence shown here is derived from an EMBL/GenBank/DDBJ whole genome shotgun (WGS) entry which is preliminary data.</text>
</comment>
<accession>A0AAN8X9X7</accession>
<gene>
    <name evidence="8" type="ORF">SK128_015394</name>
</gene>
<keyword evidence="9" id="KW-1185">Reference proteome</keyword>
<evidence type="ECO:0000256" key="1">
    <source>
        <dbReference type="ARBA" id="ARBA00004123"/>
    </source>
</evidence>
<dbReference type="Pfam" id="PF12796">
    <property type="entry name" value="Ank_2"/>
    <property type="match status" value="1"/>
</dbReference>
<dbReference type="InterPro" id="IPR002110">
    <property type="entry name" value="Ankyrin_rpt"/>
</dbReference>
<organism evidence="8 9">
    <name type="scientific">Halocaridina rubra</name>
    <name type="common">Hawaiian red shrimp</name>
    <dbReference type="NCBI Taxonomy" id="373956"/>
    <lineage>
        <taxon>Eukaryota</taxon>
        <taxon>Metazoa</taxon>
        <taxon>Ecdysozoa</taxon>
        <taxon>Arthropoda</taxon>
        <taxon>Crustacea</taxon>
        <taxon>Multicrustacea</taxon>
        <taxon>Malacostraca</taxon>
        <taxon>Eumalacostraca</taxon>
        <taxon>Eucarida</taxon>
        <taxon>Decapoda</taxon>
        <taxon>Pleocyemata</taxon>
        <taxon>Caridea</taxon>
        <taxon>Atyoidea</taxon>
        <taxon>Atyidae</taxon>
        <taxon>Halocaridina</taxon>
    </lineage>
</organism>
<evidence type="ECO:0000256" key="6">
    <source>
        <dbReference type="PROSITE-ProRule" id="PRU00339"/>
    </source>
</evidence>
<evidence type="ECO:0000313" key="8">
    <source>
        <dbReference type="EMBL" id="KAK7077238.1"/>
    </source>
</evidence>
<feature type="compositionally biased region" description="Polar residues" evidence="7">
    <location>
        <begin position="715"/>
        <end position="727"/>
    </location>
</feature>
<feature type="repeat" description="ANK" evidence="5">
    <location>
        <begin position="553"/>
        <end position="585"/>
    </location>
</feature>
<evidence type="ECO:0000256" key="7">
    <source>
        <dbReference type="SAM" id="MobiDB-lite"/>
    </source>
</evidence>
<keyword evidence="5" id="KW-0040">ANK repeat</keyword>
<dbReference type="SMART" id="SM00368">
    <property type="entry name" value="LRR_RI"/>
    <property type="match status" value="3"/>
</dbReference>
<dbReference type="PROSITE" id="PS50088">
    <property type="entry name" value="ANK_REPEAT"/>
    <property type="match status" value="3"/>
</dbReference>
<evidence type="ECO:0000256" key="5">
    <source>
        <dbReference type="PROSITE-ProRule" id="PRU00023"/>
    </source>
</evidence>
<dbReference type="PROSITE" id="PS50297">
    <property type="entry name" value="ANK_REP_REGION"/>
    <property type="match status" value="3"/>
</dbReference>
<dbReference type="InterPro" id="IPR032675">
    <property type="entry name" value="LRR_dom_sf"/>
</dbReference>
<feature type="repeat" description="ANK" evidence="5">
    <location>
        <begin position="589"/>
        <end position="621"/>
    </location>
</feature>
<keyword evidence="4" id="KW-0539">Nucleus</keyword>
<feature type="region of interest" description="Disordered" evidence="7">
    <location>
        <begin position="662"/>
        <end position="750"/>
    </location>
</feature>
<keyword evidence="3" id="KW-0677">Repeat</keyword>
<dbReference type="Proteomes" id="UP001381693">
    <property type="component" value="Unassembled WGS sequence"/>
</dbReference>
<feature type="compositionally biased region" description="Acidic residues" evidence="7">
    <location>
        <begin position="728"/>
        <end position="745"/>
    </location>
</feature>
<dbReference type="SUPFAM" id="SSF48403">
    <property type="entry name" value="Ankyrin repeat"/>
    <property type="match status" value="1"/>
</dbReference>
<dbReference type="GO" id="GO:0000724">
    <property type="term" value="P:double-strand break repair via homologous recombination"/>
    <property type="evidence" value="ECO:0007669"/>
    <property type="project" value="TreeGrafter"/>
</dbReference>
<dbReference type="Gene3D" id="1.25.40.10">
    <property type="entry name" value="Tetratricopeptide repeat domain"/>
    <property type="match status" value="2"/>
</dbReference>
<evidence type="ECO:0000256" key="2">
    <source>
        <dbReference type="ARBA" id="ARBA00022614"/>
    </source>
</evidence>
<feature type="compositionally biased region" description="Polar residues" evidence="7">
    <location>
        <begin position="670"/>
        <end position="690"/>
    </location>
</feature>
<dbReference type="GO" id="GO:0043596">
    <property type="term" value="C:nuclear replication fork"/>
    <property type="evidence" value="ECO:0007669"/>
    <property type="project" value="TreeGrafter"/>
</dbReference>
<dbReference type="Pfam" id="PF13181">
    <property type="entry name" value="TPR_8"/>
    <property type="match status" value="1"/>
</dbReference>
<feature type="repeat" description="ANK" evidence="5">
    <location>
        <begin position="520"/>
        <end position="552"/>
    </location>
</feature>
<evidence type="ECO:0000256" key="3">
    <source>
        <dbReference type="ARBA" id="ARBA00022737"/>
    </source>
</evidence>
<dbReference type="PANTHER" id="PTHR46358">
    <property type="entry name" value="TONSOKU-LIKE PROTEIN"/>
    <property type="match status" value="1"/>
</dbReference>
<keyword evidence="6" id="KW-0802">TPR repeat</keyword>
<protein>
    <recommendedName>
        <fullName evidence="10">Tonsoku-like protein</fullName>
    </recommendedName>
</protein>
<feature type="repeat" description="TPR" evidence="6">
    <location>
        <begin position="355"/>
        <end position="388"/>
    </location>
</feature>
<dbReference type="InterPro" id="IPR036770">
    <property type="entry name" value="Ankyrin_rpt-contain_sf"/>
</dbReference>
<dbReference type="PANTHER" id="PTHR46358:SF1">
    <property type="entry name" value="TONSOKU-LIKE PROTEIN"/>
    <property type="match status" value="1"/>
</dbReference>
<dbReference type="SUPFAM" id="SSF52047">
    <property type="entry name" value="RNI-like"/>
    <property type="match status" value="1"/>
</dbReference>
<dbReference type="SMART" id="SM00028">
    <property type="entry name" value="TPR"/>
    <property type="match status" value="8"/>
</dbReference>
<dbReference type="InterPro" id="IPR052311">
    <property type="entry name" value="MMS22L-TONSL_complex_comp"/>
</dbReference>
<dbReference type="Gene3D" id="3.80.10.10">
    <property type="entry name" value="Ribonuclease Inhibitor"/>
    <property type="match status" value="1"/>
</dbReference>
<dbReference type="SUPFAM" id="SSF48452">
    <property type="entry name" value="TPR-like"/>
    <property type="match status" value="2"/>
</dbReference>
<evidence type="ECO:0000256" key="4">
    <source>
        <dbReference type="ARBA" id="ARBA00023242"/>
    </source>
</evidence>
<dbReference type="EMBL" id="JAXCGZ010009449">
    <property type="protein sequence ID" value="KAK7077238.1"/>
    <property type="molecule type" value="Genomic_DNA"/>
</dbReference>